<proteinExistence type="predicted"/>
<gene>
    <name evidence="1" type="ORF">Pla144_06920</name>
</gene>
<evidence type="ECO:0000313" key="1">
    <source>
        <dbReference type="EMBL" id="TWU29911.1"/>
    </source>
</evidence>
<dbReference type="PIRSF" id="PIRSF028744">
    <property type="entry name" value="Addict_mod_HI1419"/>
    <property type="match status" value="1"/>
</dbReference>
<accession>A0A5C6D2A3</accession>
<dbReference type="OrthoDB" id="5296237at2"/>
<dbReference type="NCBIfam" id="TIGR02683">
    <property type="entry name" value="upstrm_HI1419"/>
    <property type="match status" value="1"/>
</dbReference>
<dbReference type="PANTHER" id="PTHR41791:SF1">
    <property type="entry name" value="SSL7039 PROTEIN"/>
    <property type="match status" value="1"/>
</dbReference>
<name>A0A5C6D2A3_9BACT</name>
<dbReference type="RefSeq" id="WP_146447867.1">
    <property type="nucleotide sequence ID" value="NZ_SJPS01000001.1"/>
</dbReference>
<protein>
    <recommendedName>
        <fullName evidence="3">Addiction module killer protein</fullName>
    </recommendedName>
</protein>
<reference evidence="1 2" key="1">
    <citation type="submission" date="2019-02" db="EMBL/GenBank/DDBJ databases">
        <title>Deep-cultivation of Planctomycetes and their phenomic and genomic characterization uncovers novel biology.</title>
        <authorList>
            <person name="Wiegand S."/>
            <person name="Jogler M."/>
            <person name="Boedeker C."/>
            <person name="Pinto D."/>
            <person name="Vollmers J."/>
            <person name="Rivas-Marin E."/>
            <person name="Kohn T."/>
            <person name="Peeters S.H."/>
            <person name="Heuer A."/>
            <person name="Rast P."/>
            <person name="Oberbeckmann S."/>
            <person name="Bunk B."/>
            <person name="Jeske O."/>
            <person name="Meyerdierks A."/>
            <person name="Storesund J.E."/>
            <person name="Kallscheuer N."/>
            <person name="Luecker S."/>
            <person name="Lage O.M."/>
            <person name="Pohl T."/>
            <person name="Merkel B.J."/>
            <person name="Hornburger P."/>
            <person name="Mueller R.-W."/>
            <person name="Bruemmer F."/>
            <person name="Labrenz M."/>
            <person name="Spormann A.M."/>
            <person name="Op Den Camp H."/>
            <person name="Overmann J."/>
            <person name="Amann R."/>
            <person name="Jetten M.S.M."/>
            <person name="Mascher T."/>
            <person name="Medema M.H."/>
            <person name="Devos D.P."/>
            <person name="Kaster A.-K."/>
            <person name="Ovreas L."/>
            <person name="Rohde M."/>
            <person name="Galperin M.Y."/>
            <person name="Jogler C."/>
        </authorList>
    </citation>
    <scope>NUCLEOTIDE SEQUENCE [LARGE SCALE GENOMIC DNA]</scope>
    <source>
        <strain evidence="1 2">Pla144</strain>
    </source>
</reference>
<sequence>MEAKPQHVRVFETTDGKRPFESWLRKLRDPRARQKVRTRIARIRLGNFGDFKSVGNGVCEVLIDYGPGYRLYYGRDGDEVVVLLLGGDKRKQDSEIETAKHYWADYQARREEDSDA</sequence>
<dbReference type="PANTHER" id="PTHR41791">
    <property type="entry name" value="SSL7039 PROTEIN"/>
    <property type="match status" value="1"/>
</dbReference>
<dbReference type="Proteomes" id="UP000318437">
    <property type="component" value="Unassembled WGS sequence"/>
</dbReference>
<dbReference type="EMBL" id="SJPS01000001">
    <property type="protein sequence ID" value="TWU29911.1"/>
    <property type="molecule type" value="Genomic_DNA"/>
</dbReference>
<comment type="caution">
    <text evidence="1">The sequence shown here is derived from an EMBL/GenBank/DDBJ whole genome shotgun (WGS) entry which is preliminary data.</text>
</comment>
<keyword evidence="2" id="KW-1185">Reference proteome</keyword>
<evidence type="ECO:0000313" key="2">
    <source>
        <dbReference type="Proteomes" id="UP000318437"/>
    </source>
</evidence>
<evidence type="ECO:0008006" key="3">
    <source>
        <dbReference type="Google" id="ProtNLM"/>
    </source>
</evidence>
<dbReference type="AlphaFoldDB" id="A0A5C6D2A3"/>
<dbReference type="InterPro" id="IPR014056">
    <property type="entry name" value="TypeIITA-like_toxin_pred"/>
</dbReference>
<organism evidence="1 2">
    <name type="scientific">Bythopirellula polymerisocia</name>
    <dbReference type="NCBI Taxonomy" id="2528003"/>
    <lineage>
        <taxon>Bacteria</taxon>
        <taxon>Pseudomonadati</taxon>
        <taxon>Planctomycetota</taxon>
        <taxon>Planctomycetia</taxon>
        <taxon>Pirellulales</taxon>
        <taxon>Lacipirellulaceae</taxon>
        <taxon>Bythopirellula</taxon>
    </lineage>
</organism>